<dbReference type="EMBL" id="JACEFO010001965">
    <property type="protein sequence ID" value="KAF8691205.1"/>
    <property type="molecule type" value="Genomic_DNA"/>
</dbReference>
<dbReference type="Gene3D" id="1.10.287.2250">
    <property type="match status" value="1"/>
</dbReference>
<sequence>MAAAAVAARSAAAVASRAAAVRHVASGTGRFSLLFPRRGLGAGTTTTTLLPAACTRSMPYHGAAATALGTRLLQRGLSTTPDDGLMDHIPLCWVDPEAPIDPATTCTPAEEDMASEEAMWALHERWCAFHDVKRDRDDMLRRFGFFKDKARSIHEFNQSGASYTKLLNKRADHTPEERANFVLRGRCF</sequence>
<comment type="caution">
    <text evidence="2">The sequence shown here is derived from an EMBL/GenBank/DDBJ whole genome shotgun (WGS) entry which is preliminary data.</text>
</comment>
<proteinExistence type="predicted"/>
<evidence type="ECO:0000313" key="3">
    <source>
        <dbReference type="Proteomes" id="UP000636709"/>
    </source>
</evidence>
<dbReference type="Gramene" id="Dexi1B01G0005550.1">
    <property type="protein sequence ID" value="Dexi1B01G0005550.1:cds"/>
    <property type="gene ID" value="Dexi1B01G0005550"/>
</dbReference>
<feature type="domain" description="Cathepsin propeptide inhibitor" evidence="1">
    <location>
        <begin position="123"/>
        <end position="178"/>
    </location>
</feature>
<organism evidence="2 3">
    <name type="scientific">Digitaria exilis</name>
    <dbReference type="NCBI Taxonomy" id="1010633"/>
    <lineage>
        <taxon>Eukaryota</taxon>
        <taxon>Viridiplantae</taxon>
        <taxon>Streptophyta</taxon>
        <taxon>Embryophyta</taxon>
        <taxon>Tracheophyta</taxon>
        <taxon>Spermatophyta</taxon>
        <taxon>Magnoliopsida</taxon>
        <taxon>Liliopsida</taxon>
        <taxon>Poales</taxon>
        <taxon>Poaceae</taxon>
        <taxon>PACMAD clade</taxon>
        <taxon>Panicoideae</taxon>
        <taxon>Panicodae</taxon>
        <taxon>Paniceae</taxon>
        <taxon>Anthephorinae</taxon>
        <taxon>Digitaria</taxon>
    </lineage>
</organism>
<evidence type="ECO:0000313" key="2">
    <source>
        <dbReference type="EMBL" id="KAF8691205.1"/>
    </source>
</evidence>
<protein>
    <recommendedName>
        <fullName evidence="1">Cathepsin propeptide inhibitor domain-containing protein</fullName>
    </recommendedName>
</protein>
<dbReference type="AlphaFoldDB" id="A0A835B5T7"/>
<accession>A0A835B5T7</accession>
<dbReference type="Pfam" id="PF08246">
    <property type="entry name" value="Inhibitor_I29"/>
    <property type="match status" value="1"/>
</dbReference>
<dbReference type="Proteomes" id="UP000636709">
    <property type="component" value="Unassembled WGS sequence"/>
</dbReference>
<gene>
    <name evidence="2" type="ORF">HU200_040325</name>
</gene>
<reference evidence="2" key="1">
    <citation type="submission" date="2020-07" db="EMBL/GenBank/DDBJ databases">
        <title>Genome sequence and genetic diversity analysis of an under-domesticated orphan crop, white fonio (Digitaria exilis).</title>
        <authorList>
            <person name="Bennetzen J.L."/>
            <person name="Chen S."/>
            <person name="Ma X."/>
            <person name="Wang X."/>
            <person name="Yssel A.E.J."/>
            <person name="Chaluvadi S.R."/>
            <person name="Johnson M."/>
            <person name="Gangashetty P."/>
            <person name="Hamidou F."/>
            <person name="Sanogo M.D."/>
            <person name="Zwaenepoel A."/>
            <person name="Wallace J."/>
            <person name="Van De Peer Y."/>
            <person name="Van Deynze A."/>
        </authorList>
    </citation>
    <scope>NUCLEOTIDE SEQUENCE</scope>
    <source>
        <tissue evidence="2">Leaves</tissue>
    </source>
</reference>
<dbReference type="OrthoDB" id="1860964at2759"/>
<dbReference type="InterPro" id="IPR013201">
    <property type="entry name" value="Prot_inhib_I29"/>
</dbReference>
<evidence type="ECO:0000259" key="1">
    <source>
        <dbReference type="SMART" id="SM00848"/>
    </source>
</evidence>
<keyword evidence="3" id="KW-1185">Reference proteome</keyword>
<dbReference type="SUPFAM" id="SSF54001">
    <property type="entry name" value="Cysteine proteinases"/>
    <property type="match status" value="1"/>
</dbReference>
<dbReference type="SMART" id="SM00848">
    <property type="entry name" value="Inhibitor_I29"/>
    <property type="match status" value="1"/>
</dbReference>
<dbReference type="InterPro" id="IPR038765">
    <property type="entry name" value="Papain-like_cys_pep_sf"/>
</dbReference>
<name>A0A835B5T7_9POAL</name>